<dbReference type="Proteomes" id="UP001596368">
    <property type="component" value="Unassembled WGS sequence"/>
</dbReference>
<gene>
    <name evidence="1" type="ORF">ACFQRB_14560</name>
</gene>
<comment type="caution">
    <text evidence="1">The sequence shown here is derived from an EMBL/GenBank/DDBJ whole genome shotgun (WGS) entry which is preliminary data.</text>
</comment>
<evidence type="ECO:0000313" key="2">
    <source>
        <dbReference type="Proteomes" id="UP001596368"/>
    </source>
</evidence>
<dbReference type="AlphaFoldDB" id="A0ABD5XVY1"/>
<name>A0ABD5XVY1_9EURY</name>
<reference evidence="1 2" key="1">
    <citation type="journal article" date="2019" name="Int. J. Syst. Evol. Microbiol.">
        <title>The Global Catalogue of Microorganisms (GCM) 10K type strain sequencing project: providing services to taxonomists for standard genome sequencing and annotation.</title>
        <authorList>
            <consortium name="The Broad Institute Genomics Platform"/>
            <consortium name="The Broad Institute Genome Sequencing Center for Infectious Disease"/>
            <person name="Wu L."/>
            <person name="Ma J."/>
        </authorList>
    </citation>
    <scope>NUCLEOTIDE SEQUENCE [LARGE SCALE GENOMIC DNA]</scope>
    <source>
        <strain evidence="1 2">DT92</strain>
    </source>
</reference>
<organism evidence="1 2">
    <name type="scientific">Halobaculum litoreum</name>
    <dbReference type="NCBI Taxonomy" id="3031998"/>
    <lineage>
        <taxon>Archaea</taxon>
        <taxon>Methanobacteriati</taxon>
        <taxon>Methanobacteriota</taxon>
        <taxon>Stenosarchaea group</taxon>
        <taxon>Halobacteria</taxon>
        <taxon>Halobacteriales</taxon>
        <taxon>Haloferacaceae</taxon>
        <taxon>Halobaculum</taxon>
    </lineage>
</organism>
<keyword evidence="2" id="KW-1185">Reference proteome</keyword>
<proteinExistence type="predicted"/>
<evidence type="ECO:0000313" key="1">
    <source>
        <dbReference type="EMBL" id="MFC7137342.1"/>
    </source>
</evidence>
<accession>A0ABD5XVY1</accession>
<protein>
    <submittedName>
        <fullName evidence="1">Uncharacterized protein</fullName>
    </submittedName>
</protein>
<sequence length="184" mass="20774">MCGVPLPRPGDRSAAVASFAAVDARQFGDVDEAAARRAARGYVDALWAKDDIETEHMRDGRIHAESIRDADWSAVREPLRDRAAAVGMDPEYAAATTRAWRNHKADGDYWTPMLRAQRIEFRTAIGDETYPEKPSDGRQGFGTAPVRYLLGVELHDLHEDVHWREAVTVMEPYYRRILRAHADD</sequence>
<dbReference type="EMBL" id="JBHSZG010000001">
    <property type="protein sequence ID" value="MFC7137342.1"/>
    <property type="molecule type" value="Genomic_DNA"/>
</dbReference>